<accession>A0A1S5R482</accession>
<reference evidence="1 2" key="1">
    <citation type="submission" date="2016-03" db="EMBL/GenBank/DDBJ databases">
        <title>Characterisation of pf16 and phiPMW: Two novel phages infecting Pseudomonas putida PpG1.</title>
        <authorList>
            <person name="Magill D.J."/>
            <person name="Krylov V.N."/>
            <person name="Shaburova O.V."/>
            <person name="Allen C.C.R."/>
            <person name="McGrath J.W."/>
            <person name="Quinn J.P."/>
            <person name="Kulakov L.A."/>
        </authorList>
    </citation>
    <scope>NUCLEOTIDE SEQUENCE [LARGE SCALE GENOMIC DNA]</scope>
</reference>
<evidence type="ECO:0000313" key="1">
    <source>
        <dbReference type="EMBL" id="AND75145.1"/>
    </source>
</evidence>
<dbReference type="EMBL" id="KU873925">
    <property type="protein sequence ID" value="AND75145.1"/>
    <property type="molecule type" value="Genomic_DNA"/>
</dbReference>
<dbReference type="Proteomes" id="UP000225821">
    <property type="component" value="Segment"/>
</dbReference>
<gene>
    <name evidence="1" type="ORF">pf16_222</name>
</gene>
<protein>
    <submittedName>
        <fullName evidence="1">Uncharacterized protein</fullName>
    </submittedName>
</protein>
<name>A0A1S5R482_9CAUD</name>
<organism evidence="1 2">
    <name type="scientific">Pseudomonas phage pf16</name>
    <dbReference type="NCBI Taxonomy" id="1815630"/>
    <lineage>
        <taxon>Viruses</taxon>
        <taxon>Duplodnaviria</taxon>
        <taxon>Heunggongvirae</taxon>
        <taxon>Uroviricota</taxon>
        <taxon>Caudoviricetes</taxon>
        <taxon>Chakrabartyvirus</taxon>
        <taxon>Chakrabartyvirus pf16</taxon>
    </lineage>
</organism>
<sequence length="86" mass="9834">MKYIVMMEDLTAKETIVIFDESINHDCMAEVVGRIKNQTWGDWRRVFRTPVAAGFTDGVKCWGMSETLNLSSRGEEDAKLIKSRGY</sequence>
<keyword evidence="2" id="KW-1185">Reference proteome</keyword>
<proteinExistence type="predicted"/>
<evidence type="ECO:0000313" key="2">
    <source>
        <dbReference type="Proteomes" id="UP000225821"/>
    </source>
</evidence>
<dbReference type="OrthoDB" id="29346at10239"/>